<comment type="caution">
    <text evidence="2">The sequence shown here is derived from an EMBL/GenBank/DDBJ whole genome shotgun (WGS) entry which is preliminary data.</text>
</comment>
<evidence type="ECO:0000256" key="1">
    <source>
        <dbReference type="SAM" id="SignalP"/>
    </source>
</evidence>
<keyword evidence="3" id="KW-1185">Reference proteome</keyword>
<keyword evidence="1" id="KW-0732">Signal</keyword>
<organism evidence="2 3">
    <name type="scientific">Caerostris extrusa</name>
    <name type="common">Bark spider</name>
    <name type="synonym">Caerostris bankana</name>
    <dbReference type="NCBI Taxonomy" id="172846"/>
    <lineage>
        <taxon>Eukaryota</taxon>
        <taxon>Metazoa</taxon>
        <taxon>Ecdysozoa</taxon>
        <taxon>Arthropoda</taxon>
        <taxon>Chelicerata</taxon>
        <taxon>Arachnida</taxon>
        <taxon>Araneae</taxon>
        <taxon>Araneomorphae</taxon>
        <taxon>Entelegynae</taxon>
        <taxon>Araneoidea</taxon>
        <taxon>Araneidae</taxon>
        <taxon>Caerostris</taxon>
    </lineage>
</organism>
<evidence type="ECO:0000313" key="3">
    <source>
        <dbReference type="Proteomes" id="UP001054945"/>
    </source>
</evidence>
<gene>
    <name evidence="2" type="ORF">CEXT_148281</name>
</gene>
<feature type="chain" id="PRO_5043506660" evidence="1">
    <location>
        <begin position="20"/>
        <end position="123"/>
    </location>
</feature>
<evidence type="ECO:0000313" key="2">
    <source>
        <dbReference type="EMBL" id="GIY50397.1"/>
    </source>
</evidence>
<dbReference type="EMBL" id="BPLR01011973">
    <property type="protein sequence ID" value="GIY50397.1"/>
    <property type="molecule type" value="Genomic_DNA"/>
</dbReference>
<protein>
    <submittedName>
        <fullName evidence="2">Uncharacterized protein</fullName>
    </submittedName>
</protein>
<sequence length="123" mass="13997">MLLRLVLMVLVFAAPLSKTKEDSNRILPIAASEAGTCLREESLRGWGREESNLHRVSASQKRRAFMSSAPIEKLAEKITRYYSPPLIPIYLLQLGKLPVFRQEGGLALKRPKRSSTICKIRFW</sequence>
<feature type="signal peptide" evidence="1">
    <location>
        <begin position="1"/>
        <end position="19"/>
    </location>
</feature>
<accession>A0AAV4TZ50</accession>
<dbReference type="Proteomes" id="UP001054945">
    <property type="component" value="Unassembled WGS sequence"/>
</dbReference>
<name>A0AAV4TZ50_CAEEX</name>
<proteinExistence type="predicted"/>
<dbReference type="AlphaFoldDB" id="A0AAV4TZ50"/>
<reference evidence="2 3" key="1">
    <citation type="submission" date="2021-06" db="EMBL/GenBank/DDBJ databases">
        <title>Caerostris extrusa draft genome.</title>
        <authorList>
            <person name="Kono N."/>
            <person name="Arakawa K."/>
        </authorList>
    </citation>
    <scope>NUCLEOTIDE SEQUENCE [LARGE SCALE GENOMIC DNA]</scope>
</reference>